<dbReference type="Proteomes" id="UP001152607">
    <property type="component" value="Unassembled WGS sequence"/>
</dbReference>
<sequence length="165" mass="18684">MAKPSEDWPGFASLSPRSEKYERIKIILSSANFEHLKTCALDARRRQQVDLSPDIDCHINLTQFATGFDNLVLELSFSDNAYWIARIPYRTVDDSTKTSLLSEIATMNIVRQRTSIPIPRIFGFEISAEQPFGYPYILMECLGGRQLDNGLASSIPQQYHPKAAK</sequence>
<dbReference type="InterPro" id="IPR051035">
    <property type="entry name" value="Mito_inheritance_9"/>
</dbReference>
<comment type="caution">
    <text evidence="2">The sequence shown here is derived from an EMBL/GenBank/DDBJ whole genome shotgun (WGS) entry which is preliminary data.</text>
</comment>
<evidence type="ECO:0000259" key="1">
    <source>
        <dbReference type="Pfam" id="PF01636"/>
    </source>
</evidence>
<dbReference type="InterPro" id="IPR011009">
    <property type="entry name" value="Kinase-like_dom_sf"/>
</dbReference>
<dbReference type="Gene3D" id="3.30.200.20">
    <property type="entry name" value="Phosphorylase Kinase, domain 1"/>
    <property type="match status" value="1"/>
</dbReference>
<evidence type="ECO:0000313" key="3">
    <source>
        <dbReference type="Proteomes" id="UP001152607"/>
    </source>
</evidence>
<name>A0A9W4XRL0_9PLEO</name>
<dbReference type="SUPFAM" id="SSF56112">
    <property type="entry name" value="Protein kinase-like (PK-like)"/>
    <property type="match status" value="1"/>
</dbReference>
<organism evidence="2 3">
    <name type="scientific">Periconia digitata</name>
    <dbReference type="NCBI Taxonomy" id="1303443"/>
    <lineage>
        <taxon>Eukaryota</taxon>
        <taxon>Fungi</taxon>
        <taxon>Dikarya</taxon>
        <taxon>Ascomycota</taxon>
        <taxon>Pezizomycotina</taxon>
        <taxon>Dothideomycetes</taxon>
        <taxon>Pleosporomycetidae</taxon>
        <taxon>Pleosporales</taxon>
        <taxon>Massarineae</taxon>
        <taxon>Periconiaceae</taxon>
        <taxon>Periconia</taxon>
    </lineage>
</organism>
<proteinExistence type="predicted"/>
<feature type="domain" description="Aminoglycoside phosphotransferase" evidence="1">
    <location>
        <begin position="61"/>
        <end position="151"/>
    </location>
</feature>
<dbReference type="InterPro" id="IPR002575">
    <property type="entry name" value="Aminoglycoside_PTrfase"/>
</dbReference>
<accession>A0A9W4XRL0</accession>
<evidence type="ECO:0000313" key="2">
    <source>
        <dbReference type="EMBL" id="CAI6311274.1"/>
    </source>
</evidence>
<dbReference type="GO" id="GO:0005739">
    <property type="term" value="C:mitochondrion"/>
    <property type="evidence" value="ECO:0007669"/>
    <property type="project" value="TreeGrafter"/>
</dbReference>
<dbReference type="OrthoDB" id="10003767at2759"/>
<dbReference type="PANTHER" id="PTHR36091:SF2">
    <property type="entry name" value="AMINOGLYCOSIDE PHOSPHOTRANSFERASE DOMAIN-CONTAINING PROTEIN"/>
    <property type="match status" value="1"/>
</dbReference>
<reference evidence="2" key="1">
    <citation type="submission" date="2023-01" db="EMBL/GenBank/DDBJ databases">
        <authorList>
            <person name="Van Ghelder C."/>
            <person name="Rancurel C."/>
        </authorList>
    </citation>
    <scope>NUCLEOTIDE SEQUENCE</scope>
    <source>
        <strain evidence="2">CNCM I-4278</strain>
    </source>
</reference>
<protein>
    <recommendedName>
        <fullName evidence="1">Aminoglycoside phosphotransferase domain-containing protein</fullName>
    </recommendedName>
</protein>
<dbReference type="EMBL" id="CAOQHR010000002">
    <property type="protein sequence ID" value="CAI6311274.1"/>
    <property type="molecule type" value="Genomic_DNA"/>
</dbReference>
<dbReference type="AlphaFoldDB" id="A0A9W4XRL0"/>
<dbReference type="PANTHER" id="PTHR36091">
    <property type="entry name" value="ALTERED INHERITANCE OF MITOCHONDRIA PROTEIN 9, MITOCHONDRIAL"/>
    <property type="match status" value="1"/>
</dbReference>
<dbReference type="Pfam" id="PF01636">
    <property type="entry name" value="APH"/>
    <property type="match status" value="1"/>
</dbReference>
<gene>
    <name evidence="2" type="ORF">PDIGIT_LOCUS3225</name>
</gene>
<keyword evidence="3" id="KW-1185">Reference proteome</keyword>